<organism evidence="2 3">
    <name type="scientific">Corticibacter populi</name>
    <dbReference type="NCBI Taxonomy" id="1550736"/>
    <lineage>
        <taxon>Bacteria</taxon>
        <taxon>Pseudomonadati</taxon>
        <taxon>Pseudomonadota</taxon>
        <taxon>Betaproteobacteria</taxon>
        <taxon>Burkholderiales</taxon>
        <taxon>Comamonadaceae</taxon>
        <taxon>Corticibacter</taxon>
    </lineage>
</organism>
<sequence length="76" mass="8079">MSTNTLFSDGSGVDASVLAVTLQSIGSVVAIMVFAWIVGRVLQAYQSEQLKAGEAIWQCVKAVVVLMFVLTAIFVV</sequence>
<name>A0A3M6QYY5_9BURK</name>
<dbReference type="Pfam" id="PF11660">
    <property type="entry name" value="DUF3262"/>
    <property type="match status" value="1"/>
</dbReference>
<accession>A0A3M6QYY5</accession>
<dbReference type="RefSeq" id="WP_122226264.1">
    <property type="nucleotide sequence ID" value="NZ_RDQO01000001.1"/>
</dbReference>
<comment type="caution">
    <text evidence="2">The sequence shown here is derived from an EMBL/GenBank/DDBJ whole genome shotgun (WGS) entry which is preliminary data.</text>
</comment>
<keyword evidence="1" id="KW-0472">Membrane</keyword>
<dbReference type="InterPro" id="IPR021676">
    <property type="entry name" value="DUF3262"/>
</dbReference>
<evidence type="ECO:0000313" key="2">
    <source>
        <dbReference type="EMBL" id="RMX08141.1"/>
    </source>
</evidence>
<feature type="transmembrane region" description="Helical" evidence="1">
    <location>
        <begin position="55"/>
        <end position="75"/>
    </location>
</feature>
<feature type="transmembrane region" description="Helical" evidence="1">
    <location>
        <begin position="20"/>
        <end position="43"/>
    </location>
</feature>
<evidence type="ECO:0000313" key="3">
    <source>
        <dbReference type="Proteomes" id="UP000278006"/>
    </source>
</evidence>
<proteinExistence type="predicted"/>
<reference evidence="2 3" key="1">
    <citation type="submission" date="2018-10" db="EMBL/GenBank/DDBJ databases">
        <title>Draft genome of Cortibacter populi DSM10536.</title>
        <authorList>
            <person name="Bernier A.-M."/>
            <person name="Bernard K."/>
        </authorList>
    </citation>
    <scope>NUCLEOTIDE SEQUENCE [LARGE SCALE GENOMIC DNA]</scope>
    <source>
        <strain evidence="2 3">DSM 105136</strain>
    </source>
</reference>
<dbReference type="AlphaFoldDB" id="A0A3M6QYY5"/>
<keyword evidence="3" id="KW-1185">Reference proteome</keyword>
<evidence type="ECO:0000256" key="1">
    <source>
        <dbReference type="SAM" id="Phobius"/>
    </source>
</evidence>
<protein>
    <submittedName>
        <fullName evidence="2">DUF3262 family protein</fullName>
    </submittedName>
</protein>
<keyword evidence="1" id="KW-0812">Transmembrane</keyword>
<keyword evidence="1" id="KW-1133">Transmembrane helix</keyword>
<gene>
    <name evidence="2" type="ORF">D8I35_03195</name>
</gene>
<dbReference type="Proteomes" id="UP000278006">
    <property type="component" value="Unassembled WGS sequence"/>
</dbReference>
<dbReference type="EMBL" id="RDQO01000001">
    <property type="protein sequence ID" value="RMX08141.1"/>
    <property type="molecule type" value="Genomic_DNA"/>
</dbReference>